<sequence length="132" mass="13755">MAPTRRALMALAAALPALAAGAGPGAQGLPTPEALLEGVADPVPRDAPIAQSYVVMIERGTSIEGLARAWAILKPDLSRARSQARVFELRLATEFDPAAVLDLLSHTKGVVRAEPNFTIEHVEGAPDPAASE</sequence>
<evidence type="ECO:0008006" key="4">
    <source>
        <dbReference type="Google" id="ProtNLM"/>
    </source>
</evidence>
<dbReference type="PROSITE" id="PS51318">
    <property type="entry name" value="TAT"/>
    <property type="match status" value="1"/>
</dbReference>
<dbReference type="Proteomes" id="UP001239909">
    <property type="component" value="Unassembled WGS sequence"/>
</dbReference>
<dbReference type="EMBL" id="BSYI01000011">
    <property type="protein sequence ID" value="GMG82516.1"/>
    <property type="molecule type" value="Genomic_DNA"/>
</dbReference>
<evidence type="ECO:0000313" key="3">
    <source>
        <dbReference type="Proteomes" id="UP001239909"/>
    </source>
</evidence>
<proteinExistence type="predicted"/>
<evidence type="ECO:0000313" key="2">
    <source>
        <dbReference type="EMBL" id="GMG82516.1"/>
    </source>
</evidence>
<keyword evidence="3" id="KW-1185">Reference proteome</keyword>
<reference evidence="2 3" key="1">
    <citation type="submission" date="2023-04" db="EMBL/GenBank/DDBJ databases">
        <title>Marinoamorphus aggregata gen. nov., sp. Nov., isolate from tissue of brittle star Ophioplocus japonicus.</title>
        <authorList>
            <person name="Kawano K."/>
            <person name="Sawayama S."/>
            <person name="Nakagawa S."/>
        </authorList>
    </citation>
    <scope>NUCLEOTIDE SEQUENCE [LARGE SCALE GENOMIC DNA]</scope>
    <source>
        <strain evidence="2 3">NKW23</strain>
    </source>
</reference>
<keyword evidence="1" id="KW-0732">Signal</keyword>
<accession>A0ABQ6LGU7</accession>
<name>A0ABQ6LGU7_9RHOB</name>
<organism evidence="2 3">
    <name type="scientific">Paralimibaculum aggregatum</name>
    <dbReference type="NCBI Taxonomy" id="3036245"/>
    <lineage>
        <taxon>Bacteria</taxon>
        <taxon>Pseudomonadati</taxon>
        <taxon>Pseudomonadota</taxon>
        <taxon>Alphaproteobacteria</taxon>
        <taxon>Rhodobacterales</taxon>
        <taxon>Paracoccaceae</taxon>
        <taxon>Paralimibaculum</taxon>
    </lineage>
</organism>
<evidence type="ECO:0000256" key="1">
    <source>
        <dbReference type="SAM" id="SignalP"/>
    </source>
</evidence>
<feature type="signal peptide" evidence="1">
    <location>
        <begin position="1"/>
        <end position="19"/>
    </location>
</feature>
<gene>
    <name evidence="2" type="ORF">LNKW23_17290</name>
</gene>
<comment type="caution">
    <text evidence="2">The sequence shown here is derived from an EMBL/GenBank/DDBJ whole genome shotgun (WGS) entry which is preliminary data.</text>
</comment>
<feature type="chain" id="PRO_5046537596" description="Inhibitor I9 domain-containing protein" evidence="1">
    <location>
        <begin position="20"/>
        <end position="132"/>
    </location>
</feature>
<dbReference type="InterPro" id="IPR006311">
    <property type="entry name" value="TAT_signal"/>
</dbReference>
<dbReference type="RefSeq" id="WP_285671299.1">
    <property type="nucleotide sequence ID" value="NZ_BSYI01000011.1"/>
</dbReference>
<protein>
    <recommendedName>
        <fullName evidence="4">Inhibitor I9 domain-containing protein</fullName>
    </recommendedName>
</protein>